<evidence type="ECO:0000313" key="9">
    <source>
        <dbReference type="Proteomes" id="UP001158067"/>
    </source>
</evidence>
<dbReference type="NCBIfam" id="TIGR03534">
    <property type="entry name" value="RF_mod_PrmC"/>
    <property type="match status" value="1"/>
</dbReference>
<evidence type="ECO:0000256" key="4">
    <source>
        <dbReference type="ARBA" id="ARBA00048391"/>
    </source>
</evidence>
<protein>
    <recommendedName>
        <fullName evidence="5">Release factor glutamine methyltransferase</fullName>
        <shortName evidence="5">RF MTase</shortName>
        <ecNumber evidence="5">2.1.1.297</ecNumber>
    </recommendedName>
    <alternativeName>
        <fullName evidence="5">N5-glutamine methyltransferase PrmC</fullName>
    </alternativeName>
    <alternativeName>
        <fullName evidence="5">Protein-(glutamine-N5) MTase PrmC</fullName>
    </alternativeName>
    <alternativeName>
        <fullName evidence="5">Protein-glutamine N-methyltransferase PrmC</fullName>
    </alternativeName>
</protein>
<dbReference type="Proteomes" id="UP001158067">
    <property type="component" value="Unassembled WGS sequence"/>
</dbReference>
<feature type="binding site" evidence="5">
    <location>
        <begin position="144"/>
        <end position="148"/>
    </location>
    <ligand>
        <name>S-adenosyl-L-methionine</name>
        <dbReference type="ChEBI" id="CHEBI:59789"/>
    </ligand>
</feature>
<comment type="similarity">
    <text evidence="5">Belongs to the protein N5-glutamine methyltransferase family. PrmC subfamily.</text>
</comment>
<dbReference type="InterPro" id="IPR002052">
    <property type="entry name" value="DNA_methylase_N6_adenine_CS"/>
</dbReference>
<sequence length="313" mass="34317">MTSAGTNDGASTTGSTEPWTVLRLLEWTTNFFKSKGSDSARLDAEVLLAHARDCQRIQLYTSFSEVPTDEQRIAFRELVRRRGDGVPVAQLVGFKEFYSIAIRVDENVLVPRPETEHLVVGALDEIKRLQLQVTDRRLRVLDIGTGSGAIVIAIAKNVSSASGSPGVEITAVDVSLPALDIAKWNVEKHKLAEQITLLQSDLFDSLDSEARFDIIVTNPPYVSQLEYDELPPTVKDHEPKGALLSGPTGMETIERILNDSPAYLNPGGRLMIELSPMIAQACEKLAQATGLYSDIELLKDLAGHQRILSVRIA</sequence>
<reference evidence="8 9" key="1">
    <citation type="submission" date="2017-05" db="EMBL/GenBank/DDBJ databases">
        <authorList>
            <person name="Varghese N."/>
            <person name="Submissions S."/>
        </authorList>
    </citation>
    <scope>NUCLEOTIDE SEQUENCE [LARGE SCALE GENOMIC DNA]</scope>
    <source>
        <strain evidence="8 9">DSM 25457</strain>
    </source>
</reference>
<evidence type="ECO:0000256" key="1">
    <source>
        <dbReference type="ARBA" id="ARBA00022603"/>
    </source>
</evidence>
<accession>A0ABY1Q282</accession>
<dbReference type="Pfam" id="PF17827">
    <property type="entry name" value="PrmC_N"/>
    <property type="match status" value="1"/>
</dbReference>
<dbReference type="EC" id="2.1.1.297" evidence="5"/>
<comment type="catalytic activity">
    <reaction evidence="4 5">
        <text>L-glutaminyl-[peptide chain release factor] + S-adenosyl-L-methionine = N(5)-methyl-L-glutaminyl-[peptide chain release factor] + S-adenosyl-L-homocysteine + H(+)</text>
        <dbReference type="Rhea" id="RHEA:42896"/>
        <dbReference type="Rhea" id="RHEA-COMP:10271"/>
        <dbReference type="Rhea" id="RHEA-COMP:10272"/>
        <dbReference type="ChEBI" id="CHEBI:15378"/>
        <dbReference type="ChEBI" id="CHEBI:30011"/>
        <dbReference type="ChEBI" id="CHEBI:57856"/>
        <dbReference type="ChEBI" id="CHEBI:59789"/>
        <dbReference type="ChEBI" id="CHEBI:61891"/>
        <dbReference type="EC" id="2.1.1.297"/>
    </reaction>
</comment>
<dbReference type="Pfam" id="PF05175">
    <property type="entry name" value="MTS"/>
    <property type="match status" value="1"/>
</dbReference>
<dbReference type="Gene3D" id="3.40.50.150">
    <property type="entry name" value="Vaccinia Virus protein VP39"/>
    <property type="match status" value="1"/>
</dbReference>
<comment type="caution">
    <text evidence="8">The sequence shown here is derived from an EMBL/GenBank/DDBJ whole genome shotgun (WGS) entry which is preliminary data.</text>
</comment>
<comment type="function">
    <text evidence="5">Methylates the class 1 translation termination release factors RF1/PrfA and RF2/PrfB on the glutamine residue of the universally conserved GGQ motif.</text>
</comment>
<evidence type="ECO:0000256" key="2">
    <source>
        <dbReference type="ARBA" id="ARBA00022679"/>
    </source>
</evidence>
<dbReference type="InterPro" id="IPR004556">
    <property type="entry name" value="HemK-like"/>
</dbReference>
<dbReference type="PROSITE" id="PS00092">
    <property type="entry name" value="N6_MTASE"/>
    <property type="match status" value="1"/>
</dbReference>
<evidence type="ECO:0000259" key="6">
    <source>
        <dbReference type="Pfam" id="PF05175"/>
    </source>
</evidence>
<proteinExistence type="inferred from homology"/>
<feature type="binding site" evidence="5">
    <location>
        <position position="173"/>
    </location>
    <ligand>
        <name>S-adenosyl-L-methionine</name>
        <dbReference type="ChEBI" id="CHEBI:59789"/>
    </ligand>
</feature>
<keyword evidence="9" id="KW-1185">Reference proteome</keyword>
<feature type="domain" description="Methyltransferase small" evidence="6">
    <location>
        <begin position="132"/>
        <end position="226"/>
    </location>
</feature>
<dbReference type="CDD" id="cd02440">
    <property type="entry name" value="AdoMet_MTases"/>
    <property type="match status" value="1"/>
</dbReference>
<evidence type="ECO:0000256" key="5">
    <source>
        <dbReference type="HAMAP-Rule" id="MF_02126"/>
    </source>
</evidence>
<dbReference type="InterPro" id="IPR007848">
    <property type="entry name" value="Small_mtfrase_dom"/>
</dbReference>
<dbReference type="NCBIfam" id="TIGR00536">
    <property type="entry name" value="hemK_fam"/>
    <property type="match status" value="1"/>
</dbReference>
<dbReference type="EMBL" id="FXUG01000005">
    <property type="protein sequence ID" value="SMP55959.1"/>
    <property type="molecule type" value="Genomic_DNA"/>
</dbReference>
<keyword evidence="1 5" id="KW-0489">Methyltransferase</keyword>
<evidence type="ECO:0000313" key="8">
    <source>
        <dbReference type="EMBL" id="SMP55959.1"/>
    </source>
</evidence>
<gene>
    <name evidence="5" type="primary">prmC</name>
    <name evidence="8" type="ORF">SAMN06265222_10562</name>
</gene>
<dbReference type="InterPro" id="IPR050320">
    <property type="entry name" value="N5-glutamine_MTase"/>
</dbReference>
<feature type="binding site" evidence="5">
    <location>
        <position position="218"/>
    </location>
    <ligand>
        <name>S-adenosyl-L-methionine</name>
        <dbReference type="ChEBI" id="CHEBI:59789"/>
    </ligand>
</feature>
<dbReference type="SUPFAM" id="SSF53335">
    <property type="entry name" value="S-adenosyl-L-methionine-dependent methyltransferases"/>
    <property type="match status" value="1"/>
</dbReference>
<feature type="binding site" evidence="5">
    <location>
        <begin position="218"/>
        <end position="221"/>
    </location>
    <ligand>
        <name>substrate</name>
    </ligand>
</feature>
<evidence type="ECO:0000256" key="3">
    <source>
        <dbReference type="ARBA" id="ARBA00022691"/>
    </source>
</evidence>
<dbReference type="InterPro" id="IPR019874">
    <property type="entry name" value="RF_methyltr_PrmC"/>
</dbReference>
<feature type="domain" description="Release factor glutamine methyltransferase N-terminal" evidence="7">
    <location>
        <begin position="24"/>
        <end position="93"/>
    </location>
</feature>
<dbReference type="PANTHER" id="PTHR18895:SF74">
    <property type="entry name" value="MTRF1L RELEASE FACTOR GLUTAMINE METHYLTRANSFERASE"/>
    <property type="match status" value="1"/>
</dbReference>
<dbReference type="Gene3D" id="1.10.8.10">
    <property type="entry name" value="DNA helicase RuvA subunit, C-terminal domain"/>
    <property type="match status" value="1"/>
</dbReference>
<comment type="caution">
    <text evidence="5">Lacks conserved residue(s) required for the propagation of feature annotation.</text>
</comment>
<evidence type="ECO:0000259" key="7">
    <source>
        <dbReference type="Pfam" id="PF17827"/>
    </source>
</evidence>
<keyword evidence="2 5" id="KW-0808">Transferase</keyword>
<keyword evidence="3 5" id="KW-0949">S-adenosyl-L-methionine</keyword>
<dbReference type="RefSeq" id="WP_283432536.1">
    <property type="nucleotide sequence ID" value="NZ_FXUG01000005.1"/>
</dbReference>
<dbReference type="PANTHER" id="PTHR18895">
    <property type="entry name" value="HEMK METHYLTRANSFERASE"/>
    <property type="match status" value="1"/>
</dbReference>
<name>A0ABY1Q282_9BACT</name>
<organism evidence="8 9">
    <name type="scientific">Neorhodopirellula lusitana</name>
    <dbReference type="NCBI Taxonomy" id="445327"/>
    <lineage>
        <taxon>Bacteria</taxon>
        <taxon>Pseudomonadati</taxon>
        <taxon>Planctomycetota</taxon>
        <taxon>Planctomycetia</taxon>
        <taxon>Pirellulales</taxon>
        <taxon>Pirellulaceae</taxon>
        <taxon>Neorhodopirellula</taxon>
    </lineage>
</organism>
<dbReference type="InterPro" id="IPR029063">
    <property type="entry name" value="SAM-dependent_MTases_sf"/>
</dbReference>
<dbReference type="InterPro" id="IPR040758">
    <property type="entry name" value="PrmC_N"/>
</dbReference>
<dbReference type="HAMAP" id="MF_02126">
    <property type="entry name" value="RF_methyltr_PrmC"/>
    <property type="match status" value="1"/>
</dbReference>